<dbReference type="Gene3D" id="2.60.40.1080">
    <property type="match status" value="1"/>
</dbReference>
<protein>
    <recommendedName>
        <fullName evidence="4">BIG2 domain-containing protein</fullName>
    </recommendedName>
</protein>
<proteinExistence type="predicted"/>
<name>A0A7I8DNV5_9FIRM</name>
<dbReference type="RefSeq" id="WP_185255793.1">
    <property type="nucleotide sequence ID" value="NZ_AP023368.1"/>
</dbReference>
<feature type="chain" id="PRO_5029891202" description="BIG2 domain-containing protein" evidence="1">
    <location>
        <begin position="27"/>
        <end position="270"/>
    </location>
</feature>
<keyword evidence="3" id="KW-1185">Reference proteome</keyword>
<gene>
    <name evidence="2" type="ORF">bsdcttw_31240</name>
</gene>
<evidence type="ECO:0000313" key="2">
    <source>
        <dbReference type="EMBL" id="BCK00084.1"/>
    </source>
</evidence>
<keyword evidence="1" id="KW-0732">Signal</keyword>
<dbReference type="InterPro" id="IPR008964">
    <property type="entry name" value="Invasin/intimin_cell_adhesion"/>
</dbReference>
<dbReference type="KEGG" id="acht:bsdcttw_31240"/>
<feature type="signal peptide" evidence="1">
    <location>
        <begin position="1"/>
        <end position="26"/>
    </location>
</feature>
<evidence type="ECO:0000313" key="3">
    <source>
        <dbReference type="Proteomes" id="UP000515703"/>
    </source>
</evidence>
<accession>A0A7I8DNV5</accession>
<sequence>MKKFICLFMVLALILTLAEPAQSVNAATIKLNYTKEKVVKGDYLYLKVLGTKSKIKWSVEDYSIASITKKGRAEGIKIGTTNIVAKVGKKTFKCKITVVPKPYPGYVTDSAREKALAERDYLDNFENEGSDDVEIVTEPTNDSSEDSGEDAESRIEKMLKYGFSNSEILNKPIGKQYMKFCDTWVSEYELDNYDASVVMSESDNKLYILFDTDNKIVLENVPAKLEPGTIYTISDITFQYLKDFTYGNDKFAVNQFYFDRQSLINKGLLK</sequence>
<organism evidence="2 3">
    <name type="scientific">Anaerocolumna chitinilytica</name>
    <dbReference type="NCBI Taxonomy" id="1727145"/>
    <lineage>
        <taxon>Bacteria</taxon>
        <taxon>Bacillati</taxon>
        <taxon>Bacillota</taxon>
        <taxon>Clostridia</taxon>
        <taxon>Lachnospirales</taxon>
        <taxon>Lachnospiraceae</taxon>
        <taxon>Anaerocolumna</taxon>
    </lineage>
</organism>
<evidence type="ECO:0008006" key="4">
    <source>
        <dbReference type="Google" id="ProtNLM"/>
    </source>
</evidence>
<reference evidence="2 3" key="1">
    <citation type="submission" date="2020-08" db="EMBL/GenBank/DDBJ databases">
        <title>Draft genome sequencing of an Anaerocolumna strain isolated from anoxic soil subjected to BSD treatment.</title>
        <authorList>
            <person name="Uek A."/>
            <person name="Tonouchi A."/>
        </authorList>
    </citation>
    <scope>NUCLEOTIDE SEQUENCE [LARGE SCALE GENOMIC DNA]</scope>
    <source>
        <strain evidence="2 3">CTTW</strain>
    </source>
</reference>
<dbReference type="Proteomes" id="UP000515703">
    <property type="component" value="Chromosome"/>
</dbReference>
<reference evidence="2 3" key="2">
    <citation type="submission" date="2020-08" db="EMBL/GenBank/DDBJ databases">
        <authorList>
            <person name="Ueki A."/>
            <person name="Tonouchi A."/>
        </authorList>
    </citation>
    <scope>NUCLEOTIDE SEQUENCE [LARGE SCALE GENOMIC DNA]</scope>
    <source>
        <strain evidence="2 3">CTTW</strain>
    </source>
</reference>
<dbReference type="EMBL" id="AP023368">
    <property type="protein sequence ID" value="BCK00084.1"/>
    <property type="molecule type" value="Genomic_DNA"/>
</dbReference>
<dbReference type="SUPFAM" id="SSF49373">
    <property type="entry name" value="Invasin/intimin cell-adhesion fragments"/>
    <property type="match status" value="1"/>
</dbReference>
<evidence type="ECO:0000256" key="1">
    <source>
        <dbReference type="SAM" id="SignalP"/>
    </source>
</evidence>
<dbReference type="AlphaFoldDB" id="A0A7I8DNV5"/>